<protein>
    <submittedName>
        <fullName evidence="1">Uncharacterized protein</fullName>
    </submittedName>
</protein>
<dbReference type="KEGG" id="acan:ACA1_182270"/>
<dbReference type="VEuPathDB" id="AmoebaDB:ACA1_182270"/>
<dbReference type="RefSeq" id="XP_004345869.1">
    <property type="nucleotide sequence ID" value="XM_004345819.1"/>
</dbReference>
<keyword evidence="2" id="KW-1185">Reference proteome</keyword>
<dbReference type="EMBL" id="KB007904">
    <property type="protein sequence ID" value="ELR21325.1"/>
    <property type="molecule type" value="Genomic_DNA"/>
</dbReference>
<reference evidence="1 2" key="1">
    <citation type="journal article" date="2013" name="Genome Biol.">
        <title>Genome of Acanthamoeba castellanii highlights extensive lateral gene transfer and early evolution of tyrosine kinase signaling.</title>
        <authorList>
            <person name="Clarke M."/>
            <person name="Lohan A.J."/>
            <person name="Liu B."/>
            <person name="Lagkouvardos I."/>
            <person name="Roy S."/>
            <person name="Zafar N."/>
            <person name="Bertelli C."/>
            <person name="Schilde C."/>
            <person name="Kianianmomeni A."/>
            <person name="Burglin T.R."/>
            <person name="Frech C."/>
            <person name="Turcotte B."/>
            <person name="Kopec K.O."/>
            <person name="Synnott J.M."/>
            <person name="Choo C."/>
            <person name="Paponov I."/>
            <person name="Finkler A."/>
            <person name="Soon Heng Tan C."/>
            <person name="Hutchins A.P."/>
            <person name="Weinmeier T."/>
            <person name="Rattei T."/>
            <person name="Chu J.S."/>
            <person name="Gimenez G."/>
            <person name="Irimia M."/>
            <person name="Rigden D.J."/>
            <person name="Fitzpatrick D.A."/>
            <person name="Lorenzo-Morales J."/>
            <person name="Bateman A."/>
            <person name="Chiu C.H."/>
            <person name="Tang P."/>
            <person name="Hegemann P."/>
            <person name="Fromm H."/>
            <person name="Raoult D."/>
            <person name="Greub G."/>
            <person name="Miranda-Saavedra D."/>
            <person name="Chen N."/>
            <person name="Nash P."/>
            <person name="Ginger M.L."/>
            <person name="Horn M."/>
            <person name="Schaap P."/>
            <person name="Caler L."/>
            <person name="Loftus B."/>
        </authorList>
    </citation>
    <scope>NUCLEOTIDE SEQUENCE [LARGE SCALE GENOMIC DNA]</scope>
    <source>
        <strain evidence="1 2">Neff</strain>
    </source>
</reference>
<evidence type="ECO:0000313" key="2">
    <source>
        <dbReference type="Proteomes" id="UP000011083"/>
    </source>
</evidence>
<evidence type="ECO:0000313" key="1">
    <source>
        <dbReference type="EMBL" id="ELR21325.1"/>
    </source>
</evidence>
<dbReference type="AlphaFoldDB" id="L8H834"/>
<dbReference type="GeneID" id="14922215"/>
<organism evidence="1 2">
    <name type="scientific">Acanthamoeba castellanii (strain ATCC 30010 / Neff)</name>
    <dbReference type="NCBI Taxonomy" id="1257118"/>
    <lineage>
        <taxon>Eukaryota</taxon>
        <taxon>Amoebozoa</taxon>
        <taxon>Discosea</taxon>
        <taxon>Longamoebia</taxon>
        <taxon>Centramoebida</taxon>
        <taxon>Acanthamoebidae</taxon>
        <taxon>Acanthamoeba</taxon>
    </lineage>
</organism>
<sequence length="73" mass="8358">MFTKDYHPSASLWMGPYSFLNICPFDSPLPLLLAQLDTTTLKDSLSALTELNNAQAMKKSYQDLMFHWISTTR</sequence>
<name>L8H834_ACACF</name>
<gene>
    <name evidence="1" type="ORF">ACA1_182270</name>
</gene>
<accession>L8H834</accession>
<dbReference type="Proteomes" id="UP000011083">
    <property type="component" value="Unassembled WGS sequence"/>
</dbReference>
<proteinExistence type="predicted"/>